<sequence length="201" mass="22726">MEKLTDCAVHWAEAGRFLRDFPSIRATEQIASFGHQLCSSPGELATLELSMRIVGDLFDTATCEAVLDKMLVDRIRQPYFQQVPVGPRDANADPFTQALSLMESNIANPQPLERIFELCGLSRRQCERLFKDKLSLAPHQAYIEIRLKRAKSLLEETDLPIKDIHTACGFATPATFNRLFMRAFSKRPSDVRRRLDTADAA</sequence>
<gene>
    <name evidence="5" type="ORF">ABID19_006071</name>
</gene>
<evidence type="ECO:0000313" key="5">
    <source>
        <dbReference type="EMBL" id="MET3583009.1"/>
    </source>
</evidence>
<organism evidence="5 6">
    <name type="scientific">Mesorhizobium robiniae</name>
    <dbReference type="NCBI Taxonomy" id="559315"/>
    <lineage>
        <taxon>Bacteria</taxon>
        <taxon>Pseudomonadati</taxon>
        <taxon>Pseudomonadota</taxon>
        <taxon>Alphaproteobacteria</taxon>
        <taxon>Hyphomicrobiales</taxon>
        <taxon>Phyllobacteriaceae</taxon>
        <taxon>Mesorhizobium</taxon>
    </lineage>
</organism>
<dbReference type="SUPFAM" id="SSF46689">
    <property type="entry name" value="Homeodomain-like"/>
    <property type="match status" value="1"/>
</dbReference>
<evidence type="ECO:0000313" key="6">
    <source>
        <dbReference type="Proteomes" id="UP001549204"/>
    </source>
</evidence>
<name>A0ABV2GXI3_9HYPH</name>
<evidence type="ECO:0000256" key="2">
    <source>
        <dbReference type="ARBA" id="ARBA00023125"/>
    </source>
</evidence>
<evidence type="ECO:0000256" key="3">
    <source>
        <dbReference type="ARBA" id="ARBA00023163"/>
    </source>
</evidence>
<dbReference type="Proteomes" id="UP001549204">
    <property type="component" value="Unassembled WGS sequence"/>
</dbReference>
<protein>
    <submittedName>
        <fullName evidence="5">Transcriptional regulator GlxA family with amidase domain</fullName>
    </submittedName>
</protein>
<dbReference type="InterPro" id="IPR009057">
    <property type="entry name" value="Homeodomain-like_sf"/>
</dbReference>
<comment type="caution">
    <text evidence="5">The sequence shown here is derived from an EMBL/GenBank/DDBJ whole genome shotgun (WGS) entry which is preliminary data.</text>
</comment>
<dbReference type="Gene3D" id="1.10.10.60">
    <property type="entry name" value="Homeodomain-like"/>
    <property type="match status" value="2"/>
</dbReference>
<evidence type="ECO:0000259" key="4">
    <source>
        <dbReference type="PROSITE" id="PS01124"/>
    </source>
</evidence>
<keyword evidence="2" id="KW-0238">DNA-binding</keyword>
<dbReference type="Pfam" id="PF12833">
    <property type="entry name" value="HTH_18"/>
    <property type="match status" value="1"/>
</dbReference>
<dbReference type="RefSeq" id="WP_006204364.1">
    <property type="nucleotide sequence ID" value="NZ_JBEPMC010000014.1"/>
</dbReference>
<dbReference type="InterPro" id="IPR018060">
    <property type="entry name" value="HTH_AraC"/>
</dbReference>
<keyword evidence="6" id="KW-1185">Reference proteome</keyword>
<keyword evidence="3" id="KW-0804">Transcription</keyword>
<reference evidence="5 6" key="1">
    <citation type="submission" date="2024-06" db="EMBL/GenBank/DDBJ databases">
        <title>Genomic Encyclopedia of Type Strains, Phase IV (KMG-IV): sequencing the most valuable type-strain genomes for metagenomic binning, comparative biology and taxonomic classification.</title>
        <authorList>
            <person name="Goeker M."/>
        </authorList>
    </citation>
    <scope>NUCLEOTIDE SEQUENCE [LARGE SCALE GENOMIC DNA]</scope>
    <source>
        <strain evidence="5 6">DSM 100022</strain>
    </source>
</reference>
<dbReference type="SMART" id="SM00342">
    <property type="entry name" value="HTH_ARAC"/>
    <property type="match status" value="1"/>
</dbReference>
<dbReference type="PANTHER" id="PTHR43280:SF28">
    <property type="entry name" value="HTH-TYPE TRANSCRIPTIONAL ACTIVATOR RHAS"/>
    <property type="match status" value="1"/>
</dbReference>
<feature type="domain" description="HTH araC/xylS-type" evidence="4">
    <location>
        <begin position="96"/>
        <end position="194"/>
    </location>
</feature>
<dbReference type="PANTHER" id="PTHR43280">
    <property type="entry name" value="ARAC-FAMILY TRANSCRIPTIONAL REGULATOR"/>
    <property type="match status" value="1"/>
</dbReference>
<dbReference type="PROSITE" id="PS01124">
    <property type="entry name" value="HTH_ARAC_FAMILY_2"/>
    <property type="match status" value="1"/>
</dbReference>
<keyword evidence="1" id="KW-0805">Transcription regulation</keyword>
<evidence type="ECO:0000256" key="1">
    <source>
        <dbReference type="ARBA" id="ARBA00023015"/>
    </source>
</evidence>
<dbReference type="EMBL" id="JBEPMC010000014">
    <property type="protein sequence ID" value="MET3583009.1"/>
    <property type="molecule type" value="Genomic_DNA"/>
</dbReference>
<proteinExistence type="predicted"/>
<accession>A0ABV2GXI3</accession>